<reference evidence="5 6" key="1">
    <citation type="submission" date="2015-11" db="EMBL/GenBank/DDBJ databases">
        <title>Genomic analysis of 38 Legionella species identifies large and diverse effector repertoires.</title>
        <authorList>
            <person name="Burstein D."/>
            <person name="Amaro F."/>
            <person name="Zusman T."/>
            <person name="Lifshitz Z."/>
            <person name="Cohen O."/>
            <person name="Gilbert J.A."/>
            <person name="Pupko T."/>
            <person name="Shuman H.A."/>
            <person name="Segal G."/>
        </authorList>
    </citation>
    <scope>NUCLEOTIDE SEQUENCE [LARGE SCALE GENOMIC DNA]</scope>
    <source>
        <strain evidence="5 6">Oak Ridge-10</strain>
    </source>
</reference>
<keyword evidence="1" id="KW-0808">Transferase</keyword>
<keyword evidence="3" id="KW-1133">Transmembrane helix</keyword>
<evidence type="ECO:0000259" key="4">
    <source>
        <dbReference type="PROSITE" id="PS51186"/>
    </source>
</evidence>
<proteinExistence type="predicted"/>
<feature type="transmembrane region" description="Helical" evidence="3">
    <location>
        <begin position="56"/>
        <end position="77"/>
    </location>
</feature>
<accession>A0A0W0X0V2</accession>
<protein>
    <recommendedName>
        <fullName evidence="4">N-acetyltransferase domain-containing protein</fullName>
    </recommendedName>
</protein>
<gene>
    <name evidence="5" type="ORF">Loak_1880</name>
</gene>
<keyword evidence="3" id="KW-0812">Transmembrane</keyword>
<dbReference type="PROSITE" id="PS51186">
    <property type="entry name" value="GNAT"/>
    <property type="match status" value="2"/>
</dbReference>
<keyword evidence="2" id="KW-0012">Acyltransferase</keyword>
<dbReference type="GO" id="GO:0016747">
    <property type="term" value="F:acyltransferase activity, transferring groups other than amino-acyl groups"/>
    <property type="evidence" value="ECO:0007669"/>
    <property type="project" value="InterPro"/>
</dbReference>
<feature type="domain" description="N-acetyltransferase" evidence="4">
    <location>
        <begin position="3"/>
        <end position="137"/>
    </location>
</feature>
<name>A0A0W0X0V2_9GAMM</name>
<evidence type="ECO:0000256" key="1">
    <source>
        <dbReference type="ARBA" id="ARBA00022679"/>
    </source>
</evidence>
<evidence type="ECO:0000256" key="2">
    <source>
        <dbReference type="ARBA" id="ARBA00023315"/>
    </source>
</evidence>
<dbReference type="RefSeq" id="WP_025384704.1">
    <property type="nucleotide sequence ID" value="NZ_LCUA01000003.1"/>
</dbReference>
<dbReference type="EMBL" id="LNYP01000029">
    <property type="protein sequence ID" value="KTD38204.1"/>
    <property type="molecule type" value="Genomic_DNA"/>
</dbReference>
<keyword evidence="3" id="KW-0472">Membrane</keyword>
<dbReference type="SUPFAM" id="SSF55729">
    <property type="entry name" value="Acyl-CoA N-acyltransferases (Nat)"/>
    <property type="match status" value="1"/>
</dbReference>
<evidence type="ECO:0000313" key="5">
    <source>
        <dbReference type="EMBL" id="KTD38204.1"/>
    </source>
</evidence>
<comment type="caution">
    <text evidence="5">The sequence shown here is derived from an EMBL/GenBank/DDBJ whole genome shotgun (WGS) entry which is preliminary data.</text>
</comment>
<dbReference type="Gene3D" id="3.40.630.30">
    <property type="match status" value="2"/>
</dbReference>
<feature type="domain" description="N-acetyltransferase" evidence="4">
    <location>
        <begin position="147"/>
        <end position="288"/>
    </location>
</feature>
<dbReference type="Proteomes" id="UP000054858">
    <property type="component" value="Unassembled WGS sequence"/>
</dbReference>
<dbReference type="AlphaFoldDB" id="A0A0W0X0V2"/>
<evidence type="ECO:0000313" key="6">
    <source>
        <dbReference type="Proteomes" id="UP000054858"/>
    </source>
</evidence>
<dbReference type="CDD" id="cd04301">
    <property type="entry name" value="NAT_SF"/>
    <property type="match status" value="1"/>
</dbReference>
<sequence>MFIQINQLNKHQLTELDDLVAECKKKDGNTIPIYKHLLSQQRNKPCNVLFYHQQHLVGFISAFFFYETACEIVLMIAPAFRKQGIALKLLAKLLPLFRTYFINTLIFPVAHGLNEPWISNYNFHYQHSEYEMQRLGRQGIPHQQNVLQMRLATSSDLEFICTIDKACFPQQTDTTMHLQALLADKNYSIILALLNDVIIGKAHLHWLEDNVRLTDIAITPIHQGRGFGRSLISYCINYAIRQGKSAIILDVETKNKKALSLYTNLGFKITNACDYWLIPINAFSGQFT</sequence>
<evidence type="ECO:0000256" key="3">
    <source>
        <dbReference type="SAM" id="Phobius"/>
    </source>
</evidence>
<dbReference type="InterPro" id="IPR016181">
    <property type="entry name" value="Acyl_CoA_acyltransferase"/>
</dbReference>
<dbReference type="InterPro" id="IPR000182">
    <property type="entry name" value="GNAT_dom"/>
</dbReference>
<organism evidence="5 6">
    <name type="scientific">Legionella oakridgensis</name>
    <dbReference type="NCBI Taxonomy" id="29423"/>
    <lineage>
        <taxon>Bacteria</taxon>
        <taxon>Pseudomonadati</taxon>
        <taxon>Pseudomonadota</taxon>
        <taxon>Gammaproteobacteria</taxon>
        <taxon>Legionellales</taxon>
        <taxon>Legionellaceae</taxon>
        <taxon>Legionella</taxon>
    </lineage>
</organism>
<dbReference type="PANTHER" id="PTHR43420">
    <property type="entry name" value="ACETYLTRANSFERASE"/>
    <property type="match status" value="1"/>
</dbReference>
<dbReference type="Pfam" id="PF00583">
    <property type="entry name" value="Acetyltransf_1"/>
    <property type="match status" value="2"/>
</dbReference>
<dbReference type="InterPro" id="IPR050680">
    <property type="entry name" value="YpeA/RimI_acetyltransf"/>
</dbReference>
<dbReference type="PATRIC" id="fig|29423.5.peg.1972"/>